<feature type="compositionally biased region" description="Low complexity" evidence="1">
    <location>
        <begin position="946"/>
        <end position="968"/>
    </location>
</feature>
<organism evidence="2 3">
    <name type="scientific">Acanthamoeba castellanii (strain ATCC 30010 / Neff)</name>
    <dbReference type="NCBI Taxonomy" id="1257118"/>
    <lineage>
        <taxon>Eukaryota</taxon>
        <taxon>Amoebozoa</taxon>
        <taxon>Discosea</taxon>
        <taxon>Longamoebia</taxon>
        <taxon>Centramoebida</taxon>
        <taxon>Acanthamoebidae</taxon>
        <taxon>Acanthamoeba</taxon>
    </lineage>
</organism>
<accession>L8GJ55</accession>
<dbReference type="Proteomes" id="UP000011083">
    <property type="component" value="Unassembled WGS sequence"/>
</dbReference>
<dbReference type="KEGG" id="acan:ACA1_033540"/>
<sequence>MEAQGQDKAAAGQVEGLRRIMGEVAQLPSEALLNFFAANPELQAHLAASSPSSFTTMAASTTTTKQRRVVPEFGQVPTEIWERIFLFMGVAGVAKMRTLSTTCARIGSSILERGGTTTTTKEKSNNNIDRDVKVIDEEVQMEKGEMSEEKKNVKDGVKKKVEEDEDEARLTALVKREKQKRRRGEGLWEPHMRDSILARARTATIDQWAALSRNKRLWRSVRGCPATKRRLLQALQDFFHVDEGSSKWTSLFRSSDKEKKVRLPSIKSLQTVLEVCKSPALLDVILEMPMSFIAKCLHLLKGAKASRGDFAIIGQLALSRSLPGGIVAECGELLANGGLSRGAGVKDIGVVLALKHRWCEDWLIDTLKRLVPKADVDMVSQIAYHEGMVPTQSAELHAAIKKRLVGILATANFQDVQYLKDCQFEFEGWKSQEAIGERLGQLVKQHAYSLGHFNCSWLWHQNHPRTAASSYSPTSQQQPQLRRRRLTSVEKQFDRFLMATRSAEAAQQHSADPGFDHHQQHNCAGAGRKVGFLAPGFLYWAPPSRRNATRAVNPQKHFAKAIERLTPDDAFDSLHPAKGMGSCGVERMVALLDRRGLVGSGRDDVVRKPIIDKLCEFMRTCTTVDLENLCCDSSLVRLTPVFHELVDRLVAALTTFETLELVVRLRQSWVECVLDAAPGGLLARRVLERLDLSYHIANADATCMVALLASARLYGFVRCKRRHMGEAAVALKRLISTMVNVEELVCLLVRPEVARAVRELDSDQCRLVQAVDEKLTIHLVPLASITCLRLLHNLVLSSSSSPGTDSDDAAPPPIVKMSDELRAAILHRLFMLIAECRSLDDLNDIVGEYDPDSPRLHPGSDEPLRHLGFFNERERDALWGEMMAESRALQESIMAALENVASAGMPRRDLRRLPNCPWMWHQVNEREPLKFFLLQQSLLAIDDDAAPASPTSPTSSSSSPGHSMMMTTGPCSPTRGRRGTAV</sequence>
<feature type="region of interest" description="Disordered" evidence="1">
    <location>
        <begin position="944"/>
        <end position="982"/>
    </location>
</feature>
<dbReference type="GeneID" id="14912676"/>
<reference evidence="2 3" key="1">
    <citation type="journal article" date="2013" name="Genome Biol.">
        <title>Genome of Acanthamoeba castellanii highlights extensive lateral gene transfer and early evolution of tyrosine kinase signaling.</title>
        <authorList>
            <person name="Clarke M."/>
            <person name="Lohan A.J."/>
            <person name="Liu B."/>
            <person name="Lagkouvardos I."/>
            <person name="Roy S."/>
            <person name="Zafar N."/>
            <person name="Bertelli C."/>
            <person name="Schilde C."/>
            <person name="Kianianmomeni A."/>
            <person name="Burglin T.R."/>
            <person name="Frech C."/>
            <person name="Turcotte B."/>
            <person name="Kopec K.O."/>
            <person name="Synnott J.M."/>
            <person name="Choo C."/>
            <person name="Paponov I."/>
            <person name="Finkler A."/>
            <person name="Soon Heng Tan C."/>
            <person name="Hutchins A.P."/>
            <person name="Weinmeier T."/>
            <person name="Rattei T."/>
            <person name="Chu J.S."/>
            <person name="Gimenez G."/>
            <person name="Irimia M."/>
            <person name="Rigden D.J."/>
            <person name="Fitzpatrick D.A."/>
            <person name="Lorenzo-Morales J."/>
            <person name="Bateman A."/>
            <person name="Chiu C.H."/>
            <person name="Tang P."/>
            <person name="Hegemann P."/>
            <person name="Fromm H."/>
            <person name="Raoult D."/>
            <person name="Greub G."/>
            <person name="Miranda-Saavedra D."/>
            <person name="Chen N."/>
            <person name="Nash P."/>
            <person name="Ginger M.L."/>
            <person name="Horn M."/>
            <person name="Schaap P."/>
            <person name="Caler L."/>
            <person name="Loftus B."/>
        </authorList>
    </citation>
    <scope>NUCLEOTIDE SEQUENCE [LARGE SCALE GENOMIC DNA]</scope>
    <source>
        <strain evidence="2 3">Neff</strain>
    </source>
</reference>
<dbReference type="RefSeq" id="XP_004334219.1">
    <property type="nucleotide sequence ID" value="XM_004334171.1"/>
</dbReference>
<gene>
    <name evidence="2" type="ORF">ACA1_033540</name>
</gene>
<dbReference type="AlphaFoldDB" id="L8GJ55"/>
<proteinExistence type="predicted"/>
<evidence type="ECO:0000313" key="3">
    <source>
        <dbReference type="Proteomes" id="UP000011083"/>
    </source>
</evidence>
<name>L8GJ55_ACACF</name>
<evidence type="ECO:0000313" key="2">
    <source>
        <dbReference type="EMBL" id="ELR12206.1"/>
    </source>
</evidence>
<keyword evidence="3" id="KW-1185">Reference proteome</keyword>
<dbReference type="EMBL" id="KB008125">
    <property type="protein sequence ID" value="ELR12206.1"/>
    <property type="molecule type" value="Genomic_DNA"/>
</dbReference>
<evidence type="ECO:0000256" key="1">
    <source>
        <dbReference type="SAM" id="MobiDB-lite"/>
    </source>
</evidence>
<protein>
    <submittedName>
        <fullName evidence="2">Uncharacterized protein</fullName>
    </submittedName>
</protein>
<dbReference type="VEuPathDB" id="AmoebaDB:ACA1_033540"/>